<accession>A0ABX4HXQ2</accession>
<dbReference type="Gene3D" id="3.30.300.20">
    <property type="match status" value="1"/>
</dbReference>
<reference evidence="1" key="1">
    <citation type="submission" date="2017-08" db="EMBL/GenBank/DDBJ databases">
        <title>Microbulbifer marisrubri sp. nov., a halophilic alphaproteobacterium isolated from marine sediment of the Yellow Sea, China.</title>
        <authorList>
            <person name="Zhang G."/>
            <person name="Xiong Q."/>
        </authorList>
    </citation>
    <scope>NUCLEOTIDE SEQUENCE [LARGE SCALE GENOMIC DNA]</scope>
    <source>
        <strain evidence="1">WRN-8</strain>
    </source>
</reference>
<proteinExistence type="predicted"/>
<dbReference type="InterPro" id="IPR015946">
    <property type="entry name" value="KH_dom-like_a/b"/>
</dbReference>
<dbReference type="EMBL" id="LRFG02000008">
    <property type="protein sequence ID" value="PCO04144.1"/>
    <property type="molecule type" value="Genomic_DNA"/>
</dbReference>
<dbReference type="InterPro" id="IPR036102">
    <property type="entry name" value="OsmC/Ohrsf"/>
</dbReference>
<dbReference type="InterPro" id="IPR052707">
    <property type="entry name" value="OsmC_Ohr_Peroxiredoxin"/>
</dbReference>
<name>A0ABX4HXQ2_9GAMM</name>
<dbReference type="Pfam" id="PF02566">
    <property type="entry name" value="OsmC"/>
    <property type="match status" value="1"/>
</dbReference>
<protein>
    <submittedName>
        <fullName evidence="1">Osmotically inducible protein OsmC</fullName>
    </submittedName>
</protein>
<evidence type="ECO:0000313" key="1">
    <source>
        <dbReference type="EMBL" id="PCO04144.1"/>
    </source>
</evidence>
<gene>
    <name evidence="1" type="ORF">AWR36_015820</name>
</gene>
<comment type="caution">
    <text evidence="1">The sequence shown here is derived from an EMBL/GenBank/DDBJ whole genome shotgun (WGS) entry which is preliminary data.</text>
</comment>
<sequence>MQEFPHHYRVAATADQEGDVQVMADGLQPIATAPPRQFDGPGDRWSPEDLLVGAIADCLVLTFRAIARHSKLDWHKLDCTVDGELDKSEGGIRFTAFHVHADLVIPEDEDAEKARRLIEKAESHCLVTASLSGKVSLEIEVSTK</sequence>
<dbReference type="InterPro" id="IPR003718">
    <property type="entry name" value="OsmC/Ohr_fam"/>
</dbReference>
<dbReference type="Proteomes" id="UP000218427">
    <property type="component" value="Unassembled WGS sequence"/>
</dbReference>
<dbReference type="SUPFAM" id="SSF82784">
    <property type="entry name" value="OsmC-like"/>
    <property type="match status" value="1"/>
</dbReference>
<dbReference type="PANTHER" id="PTHR42830">
    <property type="entry name" value="OSMOTICALLY INDUCIBLE FAMILY PROTEIN"/>
    <property type="match status" value="1"/>
</dbReference>
<organism evidence="1 2">
    <name type="scientific">Microbulbifer flavimaris</name>
    <dbReference type="NCBI Taxonomy" id="1781068"/>
    <lineage>
        <taxon>Bacteria</taxon>
        <taxon>Pseudomonadati</taxon>
        <taxon>Pseudomonadota</taxon>
        <taxon>Gammaproteobacteria</taxon>
        <taxon>Cellvibrionales</taxon>
        <taxon>Microbulbiferaceae</taxon>
        <taxon>Microbulbifer</taxon>
    </lineage>
</organism>
<keyword evidence="2" id="KW-1185">Reference proteome</keyword>
<evidence type="ECO:0000313" key="2">
    <source>
        <dbReference type="Proteomes" id="UP000218427"/>
    </source>
</evidence>
<dbReference type="PANTHER" id="PTHR42830:SF2">
    <property type="entry name" value="OSMC_OHR FAMILY PROTEIN"/>
    <property type="match status" value="1"/>
</dbReference>